<organism evidence="6 7">
    <name type="scientific">Chelydra serpentina</name>
    <name type="common">Snapping turtle</name>
    <name type="synonym">Testudo serpentina</name>
    <dbReference type="NCBI Taxonomy" id="8475"/>
    <lineage>
        <taxon>Eukaryota</taxon>
        <taxon>Metazoa</taxon>
        <taxon>Chordata</taxon>
        <taxon>Craniata</taxon>
        <taxon>Vertebrata</taxon>
        <taxon>Euteleostomi</taxon>
        <taxon>Archelosauria</taxon>
        <taxon>Testudinata</taxon>
        <taxon>Testudines</taxon>
        <taxon>Cryptodira</taxon>
        <taxon>Durocryptodira</taxon>
        <taxon>Americhelydia</taxon>
        <taxon>Chelydroidea</taxon>
        <taxon>Chelydridae</taxon>
        <taxon>Chelydra</taxon>
    </lineage>
</organism>
<comment type="caution">
    <text evidence="6">The sequence shown here is derived from an EMBL/GenBank/DDBJ whole genome shotgun (WGS) entry which is preliminary data.</text>
</comment>
<dbReference type="InterPro" id="IPR016187">
    <property type="entry name" value="CTDL_fold"/>
</dbReference>
<dbReference type="GO" id="GO:0005886">
    <property type="term" value="C:plasma membrane"/>
    <property type="evidence" value="ECO:0007669"/>
    <property type="project" value="UniProtKB-SubCell"/>
</dbReference>
<proteinExistence type="predicted"/>
<dbReference type="CDD" id="cd03593">
    <property type="entry name" value="CLECT_NK_receptors_like"/>
    <property type="match status" value="1"/>
</dbReference>
<dbReference type="InterPro" id="IPR016186">
    <property type="entry name" value="C-type_lectin-like/link_sf"/>
</dbReference>
<dbReference type="Gene3D" id="3.10.100.10">
    <property type="entry name" value="Mannose-Binding Protein A, subunit A"/>
    <property type="match status" value="1"/>
</dbReference>
<evidence type="ECO:0000259" key="5">
    <source>
        <dbReference type="PROSITE" id="PS50041"/>
    </source>
</evidence>
<evidence type="ECO:0000256" key="4">
    <source>
        <dbReference type="SAM" id="Phobius"/>
    </source>
</evidence>
<keyword evidence="4" id="KW-0472">Membrane</keyword>
<feature type="region of interest" description="Disordered" evidence="3">
    <location>
        <begin position="1"/>
        <end position="39"/>
    </location>
</feature>
<dbReference type="GO" id="GO:0030246">
    <property type="term" value="F:carbohydrate binding"/>
    <property type="evidence" value="ECO:0007669"/>
    <property type="project" value="UniProtKB-KW"/>
</dbReference>
<dbReference type="SUPFAM" id="SSF56436">
    <property type="entry name" value="C-type lectin-like"/>
    <property type="match status" value="1"/>
</dbReference>
<feature type="domain" description="C-type lectin" evidence="5">
    <location>
        <begin position="153"/>
        <end position="259"/>
    </location>
</feature>
<dbReference type="OrthoDB" id="6133475at2759"/>
<reference evidence="6 7" key="1">
    <citation type="journal article" date="2020" name="G3 (Bethesda)">
        <title>Draft Genome of the Common Snapping Turtle, Chelydra serpentina, a Model for Phenotypic Plasticity in Reptiles.</title>
        <authorList>
            <person name="Das D."/>
            <person name="Singh S.K."/>
            <person name="Bierstedt J."/>
            <person name="Erickson A."/>
            <person name="Galli G.L.J."/>
            <person name="Crossley D.A. 2nd"/>
            <person name="Rhen T."/>
        </authorList>
    </citation>
    <scope>NUCLEOTIDE SEQUENCE [LARGE SCALE GENOMIC DNA]</scope>
    <source>
        <strain evidence="6">KW</strain>
    </source>
</reference>
<dbReference type="Proteomes" id="UP000765507">
    <property type="component" value="Unassembled WGS sequence"/>
</dbReference>
<evidence type="ECO:0000256" key="3">
    <source>
        <dbReference type="SAM" id="MobiDB-lite"/>
    </source>
</evidence>
<dbReference type="SMART" id="SM00034">
    <property type="entry name" value="CLECT"/>
    <property type="match status" value="1"/>
</dbReference>
<keyword evidence="4" id="KW-0812">Transmembrane</keyword>
<keyword evidence="2" id="KW-0430">Lectin</keyword>
<evidence type="ECO:0000256" key="1">
    <source>
        <dbReference type="ARBA" id="ARBA00004401"/>
    </source>
</evidence>
<evidence type="ECO:0000313" key="6">
    <source>
        <dbReference type="EMBL" id="KAG6923602.1"/>
    </source>
</evidence>
<dbReference type="EMBL" id="JAHGAV010000821">
    <property type="protein sequence ID" value="KAG6923602.1"/>
    <property type="molecule type" value="Genomic_DNA"/>
</dbReference>
<name>A0A8T1S381_CHESE</name>
<keyword evidence="7" id="KW-1185">Reference proteome</keyword>
<evidence type="ECO:0000256" key="2">
    <source>
        <dbReference type="ARBA" id="ARBA00022734"/>
    </source>
</evidence>
<dbReference type="PROSITE" id="PS50041">
    <property type="entry name" value="C_TYPE_LECTIN_2"/>
    <property type="match status" value="1"/>
</dbReference>
<dbReference type="Pfam" id="PF00059">
    <property type="entry name" value="Lectin_C"/>
    <property type="match status" value="1"/>
</dbReference>
<keyword evidence="4" id="KW-1133">Transmembrane helix</keyword>
<dbReference type="InterPro" id="IPR033992">
    <property type="entry name" value="NKR-like_CTLD"/>
</dbReference>
<protein>
    <submittedName>
        <fullName evidence="6">C-type lectin domain family 2 member B-like</fullName>
    </submittedName>
</protein>
<sequence length="263" mass="29049">MGRPRSLPRRLPARDSADSGTDSHPARDPALPGPGLPPGAAMHVAVPPARYPDLTGSPGAAAALVPAGQQAQAAPLLGAPWKWGDPRRSCRYQRVSELCSNIWIWKGLACMAMVTVILVTILLVKITLDLRAIERIPAVTGKCIPCPGSWMWFRGQCYYFSKEIQDWDASKEFCSSHNATLAVIKEPSHLETIHSYKGNEDYWLGLRKGGKGWQWVDGSPFTNTTIQLENDGQNLNCAFLSMKQIVTVDCTSLRYWICIKESR</sequence>
<dbReference type="PANTHER" id="PTHR45710">
    <property type="entry name" value="C-TYPE LECTIN DOMAIN-CONTAINING PROTEIN 180"/>
    <property type="match status" value="1"/>
</dbReference>
<dbReference type="InterPro" id="IPR001304">
    <property type="entry name" value="C-type_lectin-like"/>
</dbReference>
<accession>A0A8T1S381</accession>
<comment type="subcellular location">
    <subcellularLocation>
        <location evidence="1">Cell membrane</location>
        <topology evidence="1">Single-pass type II membrane protein</topology>
    </subcellularLocation>
</comment>
<gene>
    <name evidence="6" type="ORF">G0U57_020085</name>
</gene>
<dbReference type="AlphaFoldDB" id="A0A8T1S381"/>
<dbReference type="PANTHER" id="PTHR45710:SF8">
    <property type="entry name" value="RERATING FAMILY MEMBER 4"/>
    <property type="match status" value="1"/>
</dbReference>
<feature type="transmembrane region" description="Helical" evidence="4">
    <location>
        <begin position="103"/>
        <end position="124"/>
    </location>
</feature>
<evidence type="ECO:0000313" key="7">
    <source>
        <dbReference type="Proteomes" id="UP000765507"/>
    </source>
</evidence>
<dbReference type="InterPro" id="IPR050828">
    <property type="entry name" value="C-type_lectin/matrix_domain"/>
</dbReference>